<evidence type="ECO:0000313" key="3">
    <source>
        <dbReference type="Proteomes" id="UP001054945"/>
    </source>
</evidence>
<evidence type="ECO:0008006" key="4">
    <source>
        <dbReference type="Google" id="ProtNLM"/>
    </source>
</evidence>
<organism evidence="2 3">
    <name type="scientific">Caerostris extrusa</name>
    <name type="common">Bark spider</name>
    <name type="synonym">Caerostris bankana</name>
    <dbReference type="NCBI Taxonomy" id="172846"/>
    <lineage>
        <taxon>Eukaryota</taxon>
        <taxon>Metazoa</taxon>
        <taxon>Ecdysozoa</taxon>
        <taxon>Arthropoda</taxon>
        <taxon>Chelicerata</taxon>
        <taxon>Arachnida</taxon>
        <taxon>Araneae</taxon>
        <taxon>Araneomorphae</taxon>
        <taxon>Entelegynae</taxon>
        <taxon>Araneoidea</taxon>
        <taxon>Araneidae</taxon>
        <taxon>Caerostris</taxon>
    </lineage>
</organism>
<sequence>MPGGLLDNSLIFQKVSWLGIRTLPNWEIRKRHWTLSWFQFQPKTYRKTNPDPCLGTPDCSQQMPETRRAPLFGTREITEERA</sequence>
<feature type="region of interest" description="Disordered" evidence="1">
    <location>
        <begin position="49"/>
        <end position="82"/>
    </location>
</feature>
<name>A0AAV4Y1U9_CAEEX</name>
<comment type="caution">
    <text evidence="2">The sequence shown here is derived from an EMBL/GenBank/DDBJ whole genome shotgun (WGS) entry which is preliminary data.</text>
</comment>
<protein>
    <recommendedName>
        <fullName evidence="4">Ycf15</fullName>
    </recommendedName>
</protein>
<gene>
    <name evidence="2" type="ORF">CEXT_570801</name>
</gene>
<proteinExistence type="predicted"/>
<dbReference type="EMBL" id="BPLR01001123">
    <property type="protein sequence ID" value="GIZ00142.1"/>
    <property type="molecule type" value="Genomic_DNA"/>
</dbReference>
<evidence type="ECO:0000256" key="1">
    <source>
        <dbReference type="SAM" id="MobiDB-lite"/>
    </source>
</evidence>
<keyword evidence="3" id="KW-1185">Reference proteome</keyword>
<dbReference type="Proteomes" id="UP001054945">
    <property type="component" value="Unassembled WGS sequence"/>
</dbReference>
<accession>A0AAV4Y1U9</accession>
<dbReference type="AlphaFoldDB" id="A0AAV4Y1U9"/>
<reference evidence="2 3" key="1">
    <citation type="submission" date="2021-06" db="EMBL/GenBank/DDBJ databases">
        <title>Caerostris extrusa draft genome.</title>
        <authorList>
            <person name="Kono N."/>
            <person name="Arakawa K."/>
        </authorList>
    </citation>
    <scope>NUCLEOTIDE SEQUENCE [LARGE SCALE GENOMIC DNA]</scope>
</reference>
<evidence type="ECO:0000313" key="2">
    <source>
        <dbReference type="EMBL" id="GIZ00142.1"/>
    </source>
</evidence>